<keyword evidence="8 11" id="KW-1133">Transmembrane helix</keyword>
<dbReference type="Pfam" id="PF08334">
    <property type="entry name" value="T2SSG"/>
    <property type="match status" value="1"/>
</dbReference>
<keyword evidence="9 11" id="KW-0472">Membrane</keyword>
<evidence type="ECO:0000256" key="1">
    <source>
        <dbReference type="ARBA" id="ARBA00004377"/>
    </source>
</evidence>
<feature type="compositionally biased region" description="Acidic residues" evidence="10">
    <location>
        <begin position="137"/>
        <end position="150"/>
    </location>
</feature>
<evidence type="ECO:0000256" key="9">
    <source>
        <dbReference type="ARBA" id="ARBA00023136"/>
    </source>
</evidence>
<dbReference type="SUPFAM" id="SSF54523">
    <property type="entry name" value="Pili subunits"/>
    <property type="match status" value="1"/>
</dbReference>
<keyword evidence="5" id="KW-0488">Methylation</keyword>
<evidence type="ECO:0000256" key="7">
    <source>
        <dbReference type="ARBA" id="ARBA00022692"/>
    </source>
</evidence>
<evidence type="ECO:0000313" key="14">
    <source>
        <dbReference type="Proteomes" id="UP001424741"/>
    </source>
</evidence>
<dbReference type="PANTHER" id="PTHR30093">
    <property type="entry name" value="GENERAL SECRETION PATHWAY PROTEIN G"/>
    <property type="match status" value="1"/>
</dbReference>
<reference evidence="13 14" key="1">
    <citation type="submission" date="2024-02" db="EMBL/GenBank/DDBJ databases">
        <title>Rubritalea halochordaticola NBRC 107102.</title>
        <authorList>
            <person name="Ichikawa N."/>
            <person name="Katano-Makiyama Y."/>
            <person name="Hidaka K."/>
        </authorList>
    </citation>
    <scope>NUCLEOTIDE SEQUENCE [LARGE SCALE GENOMIC DNA]</scope>
    <source>
        <strain evidence="13 14">NBRC 107102</strain>
    </source>
</reference>
<evidence type="ECO:0000259" key="12">
    <source>
        <dbReference type="Pfam" id="PF08334"/>
    </source>
</evidence>
<gene>
    <name evidence="13" type="primary">epsG</name>
    <name evidence="13" type="ORF">Rhal01_03067</name>
</gene>
<comment type="caution">
    <text evidence="13">The sequence shown here is derived from an EMBL/GenBank/DDBJ whole genome shotgun (WGS) entry which is preliminary data.</text>
</comment>
<evidence type="ECO:0000256" key="2">
    <source>
        <dbReference type="ARBA" id="ARBA00009984"/>
    </source>
</evidence>
<proteinExistence type="inferred from homology"/>
<feature type="domain" description="Type II secretion system protein GspG C-terminal" evidence="12">
    <location>
        <begin position="46"/>
        <end position="143"/>
    </location>
</feature>
<dbReference type="NCBIfam" id="TIGR01710">
    <property type="entry name" value="typeII_sec_gspG"/>
    <property type="match status" value="1"/>
</dbReference>
<feature type="transmembrane region" description="Helical" evidence="11">
    <location>
        <begin position="20"/>
        <end position="41"/>
    </location>
</feature>
<evidence type="ECO:0000256" key="8">
    <source>
        <dbReference type="ARBA" id="ARBA00022989"/>
    </source>
</evidence>
<evidence type="ECO:0000313" key="13">
    <source>
        <dbReference type="EMBL" id="GAA5496879.1"/>
    </source>
</evidence>
<evidence type="ECO:0000256" key="6">
    <source>
        <dbReference type="ARBA" id="ARBA00022519"/>
    </source>
</evidence>
<evidence type="ECO:0000256" key="10">
    <source>
        <dbReference type="SAM" id="MobiDB-lite"/>
    </source>
</evidence>
<dbReference type="InterPro" id="IPR010054">
    <property type="entry name" value="Type2_sec_GspG"/>
</dbReference>
<evidence type="ECO:0000256" key="5">
    <source>
        <dbReference type="ARBA" id="ARBA00022481"/>
    </source>
</evidence>
<keyword evidence="4" id="KW-1003">Cell membrane</keyword>
<dbReference type="PANTHER" id="PTHR30093:SF44">
    <property type="entry name" value="TYPE II SECRETION SYSTEM CORE PROTEIN G"/>
    <property type="match status" value="1"/>
</dbReference>
<sequence>MRKNSPLLTKPQNLSRGFTLMEMVMVMAIIAVLAGGVIGLMKNFDKTAEVQQAVNDIRAIESALKQYKTLAGRYPTTDQGLEALASKPTKAPVPRRYAAAMTSVPLDPWKNDYIYKMPGSKDPKTYELISKGPDGQEGTDDDISSQDGAE</sequence>
<evidence type="ECO:0000256" key="3">
    <source>
        <dbReference type="ARBA" id="ARBA00020042"/>
    </source>
</evidence>
<name>A0ABP9V5P4_9BACT</name>
<dbReference type="Gene3D" id="3.30.700.10">
    <property type="entry name" value="Glycoprotein, Type 4 Pilin"/>
    <property type="match status" value="1"/>
</dbReference>
<dbReference type="Pfam" id="PF07963">
    <property type="entry name" value="N_methyl"/>
    <property type="match status" value="1"/>
</dbReference>
<dbReference type="Proteomes" id="UP001424741">
    <property type="component" value="Unassembled WGS sequence"/>
</dbReference>
<dbReference type="RefSeq" id="WP_346189477.1">
    <property type="nucleotide sequence ID" value="NZ_BAABRL010000010.1"/>
</dbReference>
<feature type="region of interest" description="Disordered" evidence="10">
    <location>
        <begin position="118"/>
        <end position="150"/>
    </location>
</feature>
<accession>A0ABP9V5P4</accession>
<organism evidence="13 14">
    <name type="scientific">Rubritalea halochordaticola</name>
    <dbReference type="NCBI Taxonomy" id="714537"/>
    <lineage>
        <taxon>Bacteria</taxon>
        <taxon>Pseudomonadati</taxon>
        <taxon>Verrucomicrobiota</taxon>
        <taxon>Verrucomicrobiia</taxon>
        <taxon>Verrucomicrobiales</taxon>
        <taxon>Rubritaleaceae</taxon>
        <taxon>Rubritalea</taxon>
    </lineage>
</organism>
<dbReference type="PRINTS" id="PR00813">
    <property type="entry name" value="BCTERIALGSPG"/>
</dbReference>
<dbReference type="InterPro" id="IPR000983">
    <property type="entry name" value="Bac_GSPG_pilin"/>
</dbReference>
<dbReference type="EMBL" id="BAABRL010000010">
    <property type="protein sequence ID" value="GAA5496879.1"/>
    <property type="molecule type" value="Genomic_DNA"/>
</dbReference>
<keyword evidence="7 11" id="KW-0812">Transmembrane</keyword>
<keyword evidence="6" id="KW-0997">Cell inner membrane</keyword>
<dbReference type="InterPro" id="IPR013545">
    <property type="entry name" value="T2SS_protein-GspG_C"/>
</dbReference>
<evidence type="ECO:0000256" key="4">
    <source>
        <dbReference type="ARBA" id="ARBA00022475"/>
    </source>
</evidence>
<evidence type="ECO:0000256" key="11">
    <source>
        <dbReference type="SAM" id="Phobius"/>
    </source>
</evidence>
<keyword evidence="14" id="KW-1185">Reference proteome</keyword>
<protein>
    <recommendedName>
        <fullName evidence="3">Type II secretion system core protein G</fullName>
    </recommendedName>
</protein>
<dbReference type="NCBIfam" id="TIGR02532">
    <property type="entry name" value="IV_pilin_GFxxxE"/>
    <property type="match status" value="1"/>
</dbReference>
<comment type="subcellular location">
    <subcellularLocation>
        <location evidence="1">Cell inner membrane</location>
        <topology evidence="1">Single-pass membrane protein</topology>
    </subcellularLocation>
</comment>
<dbReference type="InterPro" id="IPR045584">
    <property type="entry name" value="Pilin-like"/>
</dbReference>
<dbReference type="InterPro" id="IPR012902">
    <property type="entry name" value="N_methyl_site"/>
</dbReference>
<comment type="similarity">
    <text evidence="2">Belongs to the GSP G family.</text>
</comment>